<dbReference type="PROSITE" id="PS51354">
    <property type="entry name" value="GLUTAREDOXIN_2"/>
    <property type="match status" value="1"/>
</dbReference>
<dbReference type="Gene3D" id="3.40.30.10">
    <property type="entry name" value="Glutaredoxin"/>
    <property type="match status" value="1"/>
</dbReference>
<feature type="chain" id="PRO_5045903403" description="Glutaredoxin domain-containing protein" evidence="2">
    <location>
        <begin position="29"/>
        <end position="231"/>
    </location>
</feature>
<keyword evidence="5" id="KW-1185">Reference proteome</keyword>
<dbReference type="InterPro" id="IPR011899">
    <property type="entry name" value="Glutaredoxin_euk/vir"/>
</dbReference>
<dbReference type="EMBL" id="OZ004255">
    <property type="protein sequence ID" value="CAK7899444.1"/>
    <property type="molecule type" value="Genomic_DNA"/>
</dbReference>
<dbReference type="PANTHER" id="PTHR45694">
    <property type="entry name" value="GLUTAREDOXIN 2"/>
    <property type="match status" value="1"/>
</dbReference>
<dbReference type="Proteomes" id="UP001497600">
    <property type="component" value="Chromosome C"/>
</dbReference>
<dbReference type="Pfam" id="PF00462">
    <property type="entry name" value="Glutaredoxin"/>
    <property type="match status" value="1"/>
</dbReference>
<evidence type="ECO:0000313" key="5">
    <source>
        <dbReference type="Proteomes" id="UP001497600"/>
    </source>
</evidence>
<evidence type="ECO:0000313" key="4">
    <source>
        <dbReference type="EMBL" id="CAK7899444.1"/>
    </source>
</evidence>
<dbReference type="CDD" id="cd03419">
    <property type="entry name" value="GRX_GRXh_1_2_like"/>
    <property type="match status" value="1"/>
</dbReference>
<evidence type="ECO:0000256" key="2">
    <source>
        <dbReference type="SAM" id="SignalP"/>
    </source>
</evidence>
<dbReference type="NCBIfam" id="TIGR02180">
    <property type="entry name" value="GRX_euk"/>
    <property type="match status" value="1"/>
</dbReference>
<feature type="signal peptide" evidence="2">
    <location>
        <begin position="1"/>
        <end position="28"/>
    </location>
</feature>
<dbReference type="PRINTS" id="PR00160">
    <property type="entry name" value="GLUTAREDOXIN"/>
</dbReference>
<dbReference type="InterPro" id="IPR036249">
    <property type="entry name" value="Thioredoxin-like_sf"/>
</dbReference>
<keyword evidence="2" id="KW-0732">Signal</keyword>
<feature type="domain" description="Glutaredoxin" evidence="3">
    <location>
        <begin position="126"/>
        <end position="187"/>
    </location>
</feature>
<dbReference type="InterPro" id="IPR014025">
    <property type="entry name" value="Glutaredoxin_subgr"/>
</dbReference>
<evidence type="ECO:0000259" key="3">
    <source>
        <dbReference type="Pfam" id="PF00462"/>
    </source>
</evidence>
<protein>
    <recommendedName>
        <fullName evidence="3">Glutaredoxin domain-containing protein</fullName>
    </recommendedName>
</protein>
<proteinExistence type="predicted"/>
<evidence type="ECO:0000256" key="1">
    <source>
        <dbReference type="SAM" id="MobiDB-lite"/>
    </source>
</evidence>
<feature type="compositionally biased region" description="Polar residues" evidence="1">
    <location>
        <begin position="90"/>
        <end position="101"/>
    </location>
</feature>
<feature type="region of interest" description="Disordered" evidence="1">
    <location>
        <begin position="87"/>
        <end position="108"/>
    </location>
</feature>
<gene>
    <name evidence="4" type="ORF">CAAN4_C02762</name>
</gene>
<dbReference type="InterPro" id="IPR002109">
    <property type="entry name" value="Glutaredoxin"/>
</dbReference>
<organism evidence="4 5">
    <name type="scientific">[Candida] anglica</name>
    <dbReference type="NCBI Taxonomy" id="148631"/>
    <lineage>
        <taxon>Eukaryota</taxon>
        <taxon>Fungi</taxon>
        <taxon>Dikarya</taxon>
        <taxon>Ascomycota</taxon>
        <taxon>Saccharomycotina</taxon>
        <taxon>Pichiomycetes</taxon>
        <taxon>Debaryomycetaceae</taxon>
        <taxon>Kurtzmaniella</taxon>
    </lineage>
</organism>
<reference evidence="4 5" key="1">
    <citation type="submission" date="2024-01" db="EMBL/GenBank/DDBJ databases">
        <authorList>
            <consortium name="Genoscope - CEA"/>
            <person name="William W."/>
        </authorList>
    </citation>
    <scope>NUCLEOTIDE SEQUENCE [LARGE SCALE GENOMIC DNA]</scope>
    <source>
        <strain evidence="4 5">29B2s-10</strain>
    </source>
</reference>
<sequence length="231" mass="25512">MNSRKVRVIGLAAFSLILLVVLFHSHNSRVNVLDDATDPSSRNVVNLLTTNKVTDTSNDENLDKAIKKQMSKLGDGDEESAIKAIEESKNANIDSQTPDSLTQDKSDIGSFDPIKELIEIRSMSPVVIFSKTYCPYSKKLKEILNDNYQITPAPIIVELDKHAHGKELQEHLADVSDRSTVPNVIVGRSTKSRGGCDDFVALHENGTLLELLKEWGGKGLDVKRIETPSNM</sequence>
<accession>A0ABP0E8U1</accession>
<dbReference type="SUPFAM" id="SSF52833">
    <property type="entry name" value="Thioredoxin-like"/>
    <property type="match status" value="1"/>
</dbReference>
<name>A0ABP0E8U1_9ASCO</name>
<dbReference type="PANTHER" id="PTHR45694:SF5">
    <property type="entry name" value="GLUTAREDOXIN 2"/>
    <property type="match status" value="1"/>
</dbReference>